<evidence type="ECO:0000313" key="2">
    <source>
        <dbReference type="EMBL" id="KAJ1091136.1"/>
    </source>
</evidence>
<evidence type="ECO:0000313" key="3">
    <source>
        <dbReference type="Proteomes" id="UP001066276"/>
    </source>
</evidence>
<feature type="compositionally biased region" description="Low complexity" evidence="1">
    <location>
        <begin position="117"/>
        <end position="134"/>
    </location>
</feature>
<dbReference type="Proteomes" id="UP001066276">
    <property type="component" value="Chromosome 11"/>
</dbReference>
<accession>A0AAV7LI08</accession>
<proteinExistence type="predicted"/>
<feature type="compositionally biased region" description="Polar residues" evidence="1">
    <location>
        <begin position="153"/>
        <end position="162"/>
    </location>
</feature>
<gene>
    <name evidence="2" type="ORF">NDU88_004263</name>
</gene>
<dbReference type="EMBL" id="JANPWB010000015">
    <property type="protein sequence ID" value="KAJ1091136.1"/>
    <property type="molecule type" value="Genomic_DNA"/>
</dbReference>
<feature type="region of interest" description="Disordered" evidence="1">
    <location>
        <begin position="40"/>
        <end position="88"/>
    </location>
</feature>
<comment type="caution">
    <text evidence="2">The sequence shown here is derived from an EMBL/GenBank/DDBJ whole genome shotgun (WGS) entry which is preliminary data.</text>
</comment>
<dbReference type="AlphaFoldDB" id="A0AAV7LI08"/>
<name>A0AAV7LI08_PLEWA</name>
<protein>
    <submittedName>
        <fullName evidence="2">Uncharacterized protein</fullName>
    </submittedName>
</protein>
<organism evidence="2 3">
    <name type="scientific">Pleurodeles waltl</name>
    <name type="common">Iberian ribbed newt</name>
    <dbReference type="NCBI Taxonomy" id="8319"/>
    <lineage>
        <taxon>Eukaryota</taxon>
        <taxon>Metazoa</taxon>
        <taxon>Chordata</taxon>
        <taxon>Craniata</taxon>
        <taxon>Vertebrata</taxon>
        <taxon>Euteleostomi</taxon>
        <taxon>Amphibia</taxon>
        <taxon>Batrachia</taxon>
        <taxon>Caudata</taxon>
        <taxon>Salamandroidea</taxon>
        <taxon>Salamandridae</taxon>
        <taxon>Pleurodelinae</taxon>
        <taxon>Pleurodeles</taxon>
    </lineage>
</organism>
<evidence type="ECO:0000256" key="1">
    <source>
        <dbReference type="SAM" id="MobiDB-lite"/>
    </source>
</evidence>
<feature type="region of interest" description="Disordered" evidence="1">
    <location>
        <begin position="117"/>
        <end position="162"/>
    </location>
</feature>
<keyword evidence="3" id="KW-1185">Reference proteome</keyword>
<sequence length="162" mass="17118">MASRCAVGPGPHLEGVNGSAPPLYGCFWAARRLPVQWATPPGPPIQVAPRDQGENAPGHPALSKGLPPLRREGVEAQRAAPGRSSLRCSRGRLPLRGLRPYPAAKLLAQAAIRAGGAIVSGSPRPGRSSTSPRRVFSCGSDRGRITDHRTPRRVNNSQAGCW</sequence>
<reference evidence="2" key="1">
    <citation type="journal article" date="2022" name="bioRxiv">
        <title>Sequencing and chromosome-scale assembly of the giantPleurodeles waltlgenome.</title>
        <authorList>
            <person name="Brown T."/>
            <person name="Elewa A."/>
            <person name="Iarovenko S."/>
            <person name="Subramanian E."/>
            <person name="Araus A.J."/>
            <person name="Petzold A."/>
            <person name="Susuki M."/>
            <person name="Suzuki K.-i.T."/>
            <person name="Hayashi T."/>
            <person name="Toyoda A."/>
            <person name="Oliveira C."/>
            <person name="Osipova E."/>
            <person name="Leigh N.D."/>
            <person name="Simon A."/>
            <person name="Yun M.H."/>
        </authorList>
    </citation>
    <scope>NUCLEOTIDE SEQUENCE</scope>
    <source>
        <strain evidence="2">20211129_DDA</strain>
        <tissue evidence="2">Liver</tissue>
    </source>
</reference>